<reference evidence="3 4" key="1">
    <citation type="submission" date="2017-12" db="EMBL/GenBank/DDBJ databases">
        <title>Sequencing, de novo assembly and annotation of complete genome of a new Thraustochytrid species, strain FCC1311.</title>
        <authorList>
            <person name="Sedici K."/>
            <person name="Godart F."/>
            <person name="Aiese Cigliano R."/>
            <person name="Sanseverino W."/>
            <person name="Barakat M."/>
            <person name="Ortet P."/>
            <person name="Marechal E."/>
            <person name="Cagnac O."/>
            <person name="Amato A."/>
        </authorList>
    </citation>
    <scope>NUCLEOTIDE SEQUENCE [LARGE SCALE GENOMIC DNA]</scope>
</reference>
<dbReference type="InterPro" id="IPR036985">
    <property type="entry name" value="Transglutaminase-like_sf"/>
</dbReference>
<accession>A0A2R5GK89</accession>
<evidence type="ECO:0000259" key="2">
    <source>
        <dbReference type="SMART" id="SM00460"/>
    </source>
</evidence>
<dbReference type="AlphaFoldDB" id="A0A2R5GK89"/>
<dbReference type="InterPro" id="IPR050779">
    <property type="entry name" value="Transglutaminase"/>
</dbReference>
<organism evidence="3 4">
    <name type="scientific">Hondaea fermentalgiana</name>
    <dbReference type="NCBI Taxonomy" id="2315210"/>
    <lineage>
        <taxon>Eukaryota</taxon>
        <taxon>Sar</taxon>
        <taxon>Stramenopiles</taxon>
        <taxon>Bigyra</taxon>
        <taxon>Labyrinthulomycetes</taxon>
        <taxon>Thraustochytrida</taxon>
        <taxon>Thraustochytriidae</taxon>
        <taxon>Hondaea</taxon>
    </lineage>
</organism>
<dbReference type="OrthoDB" id="193561at2759"/>
<dbReference type="SMART" id="SM00460">
    <property type="entry name" value="TGc"/>
    <property type="match status" value="1"/>
</dbReference>
<dbReference type="InterPro" id="IPR013783">
    <property type="entry name" value="Ig-like_fold"/>
</dbReference>
<keyword evidence="4" id="KW-1185">Reference proteome</keyword>
<dbReference type="InterPro" id="IPR038765">
    <property type="entry name" value="Papain-like_cys_pep_sf"/>
</dbReference>
<gene>
    <name evidence="3" type="ORF">FCC1311_075492</name>
</gene>
<proteinExistence type="predicted"/>
<dbReference type="PANTHER" id="PTHR11590">
    <property type="entry name" value="PROTEIN-GLUTAMINE GAMMA-GLUTAMYLTRANSFERASE"/>
    <property type="match status" value="1"/>
</dbReference>
<evidence type="ECO:0000313" key="4">
    <source>
        <dbReference type="Proteomes" id="UP000241890"/>
    </source>
</evidence>
<dbReference type="InParanoid" id="A0A2R5GK89"/>
<keyword evidence="1" id="KW-0732">Signal</keyword>
<feature type="domain" description="Transglutaminase-like" evidence="2">
    <location>
        <begin position="286"/>
        <end position="387"/>
    </location>
</feature>
<evidence type="ECO:0000313" key="3">
    <source>
        <dbReference type="EMBL" id="GBG31326.1"/>
    </source>
</evidence>
<dbReference type="SUPFAM" id="SSF81296">
    <property type="entry name" value="E set domains"/>
    <property type="match status" value="1"/>
</dbReference>
<evidence type="ECO:0000256" key="1">
    <source>
        <dbReference type="SAM" id="SignalP"/>
    </source>
</evidence>
<dbReference type="Proteomes" id="UP000241890">
    <property type="component" value="Unassembled WGS sequence"/>
</dbReference>
<protein>
    <submittedName>
        <fullName evidence="3">Protein-glutamine gamma-glutamyltransferase 2</fullName>
    </submittedName>
</protein>
<dbReference type="InterPro" id="IPR014756">
    <property type="entry name" value="Ig_E-set"/>
</dbReference>
<dbReference type="Gene3D" id="3.90.260.10">
    <property type="entry name" value="Transglutaminase-like"/>
    <property type="match status" value="1"/>
</dbReference>
<comment type="caution">
    <text evidence="3">The sequence shown here is derived from an EMBL/GenBank/DDBJ whole genome shotgun (WGS) entry which is preliminary data.</text>
</comment>
<dbReference type="Pfam" id="PF01841">
    <property type="entry name" value="Transglut_core"/>
    <property type="match status" value="1"/>
</dbReference>
<feature type="chain" id="PRO_5015359119" evidence="1">
    <location>
        <begin position="28"/>
        <end position="775"/>
    </location>
</feature>
<dbReference type="PANTHER" id="PTHR11590:SF70">
    <property type="entry name" value="PROTEIN-GLUTAMINE GAMMA-GLUTAMYLTRANSFERASE 4"/>
    <property type="match status" value="1"/>
</dbReference>
<sequence length="775" mass="85212">MAAKKSAVAAAAWLVAVLATSAGLAQADACAKVTRVEVFNESLAQHHTQYFDLKENGGFAVRRAQAFEVIVETDTEINVASTEVEFRNDREEAYENPDFSARVKAEVSARKYLVEVDIPFDSPIGKYQHIDLILRDQGADCTSTYRVPHPVYVLFNPWAPEDKIIYLPNETMRQEYVVHEYGNVFQGSAKAFDAQIWHYGQSKQVVLDAAFHLLEKNRAMARDPIEAMQTLSRHQGMQRRPDGSFIWGDDDALMEGNWGDFPFTEKDAPELWTSSVDILMRWKETGKPTKYGQCWVFAALLNTLMRGIGIGSRQLTAFGSWMDASNRHDVHHRYHHVIDEYYAIEDGSTKTIYLDGVAWNYHSWNDVWLTRGDYPEFNGWQSMDGTPPGRIGPAPVRAIHDLNETVPYQVSDVISTVHSTTRTFLVHCQQNHTKKDKLKGCVVDKQLKYDHTGLKLMLTSVSLPNGTFGSHDITGDFIDPNTDARIPYMTDPKAPDLSPRIVLASGAAPAVTAGTLRGSQVAPLTAESSADNLKIVPATYGVTVGSPISCDLDLDTTGLKDDDVVDLSLTATLETYHGSSIKNIYKSSQKVLIKGRMITLPFLIDSSAYLQHDLGDVFIKLVAVASASSGETYFDKAVLDLTSPAIYVNAPTSVVAGAKEGAGPKPFTVTASFRNPLQFPVRNLCIAVHSHVLDFHAKPTNVTKVSNCAKVDGGDIIRISTDLDAPSEPGVYFVLASIQGEYIPYAQSNAVISALPGGSIPSQIEMLGSEELAQL</sequence>
<dbReference type="Gene3D" id="2.60.40.10">
    <property type="entry name" value="Immunoglobulins"/>
    <property type="match status" value="2"/>
</dbReference>
<dbReference type="InterPro" id="IPR002931">
    <property type="entry name" value="Transglutaminase-like"/>
</dbReference>
<name>A0A2R5GK89_9STRA</name>
<feature type="signal peptide" evidence="1">
    <location>
        <begin position="1"/>
        <end position="27"/>
    </location>
</feature>
<dbReference type="SUPFAM" id="SSF54001">
    <property type="entry name" value="Cysteine proteinases"/>
    <property type="match status" value="1"/>
</dbReference>
<dbReference type="GO" id="GO:0003810">
    <property type="term" value="F:protein-glutamine gamma-glutamyltransferase activity"/>
    <property type="evidence" value="ECO:0007669"/>
    <property type="project" value="TreeGrafter"/>
</dbReference>
<dbReference type="EMBL" id="BEYU01000095">
    <property type="protein sequence ID" value="GBG31326.1"/>
    <property type="molecule type" value="Genomic_DNA"/>
</dbReference>
<keyword evidence="3" id="KW-0808">Transferase</keyword>